<reference evidence="1 2" key="1">
    <citation type="journal article" date="2021" name="bioRxiv">
        <title>Chromosome-scale and haplotype-resolved genome assembly of a tetraploid potato cultivar.</title>
        <authorList>
            <person name="Sun H."/>
            <person name="Jiao W.-B."/>
            <person name="Krause K."/>
            <person name="Campoy J.A."/>
            <person name="Goel M."/>
            <person name="Folz-Donahue K."/>
            <person name="Kukat C."/>
            <person name="Huettel B."/>
            <person name="Schneeberger K."/>
        </authorList>
    </citation>
    <scope>NUCLEOTIDE SEQUENCE [LARGE SCALE GENOMIC DNA]</scope>
    <source>
        <strain evidence="1">SolTubOtavaFocal</strain>
        <tissue evidence="1">Leaves</tissue>
    </source>
</reference>
<gene>
    <name evidence="1" type="ORF">KY290_005564</name>
</gene>
<evidence type="ECO:0000313" key="2">
    <source>
        <dbReference type="Proteomes" id="UP000826656"/>
    </source>
</evidence>
<keyword evidence="2" id="KW-1185">Reference proteome</keyword>
<name>A0ABQ7WEI1_SOLTU</name>
<organism evidence="1 2">
    <name type="scientific">Solanum tuberosum</name>
    <name type="common">Potato</name>
    <dbReference type="NCBI Taxonomy" id="4113"/>
    <lineage>
        <taxon>Eukaryota</taxon>
        <taxon>Viridiplantae</taxon>
        <taxon>Streptophyta</taxon>
        <taxon>Embryophyta</taxon>
        <taxon>Tracheophyta</taxon>
        <taxon>Spermatophyta</taxon>
        <taxon>Magnoliopsida</taxon>
        <taxon>eudicotyledons</taxon>
        <taxon>Gunneridae</taxon>
        <taxon>Pentapetalae</taxon>
        <taxon>asterids</taxon>
        <taxon>lamiids</taxon>
        <taxon>Solanales</taxon>
        <taxon>Solanaceae</taxon>
        <taxon>Solanoideae</taxon>
        <taxon>Solaneae</taxon>
        <taxon>Solanum</taxon>
    </lineage>
</organism>
<comment type="caution">
    <text evidence="1">The sequence shown here is derived from an EMBL/GenBank/DDBJ whole genome shotgun (WGS) entry which is preliminary data.</text>
</comment>
<dbReference type="EMBL" id="JAIVGD010000002">
    <property type="protein sequence ID" value="KAH0779137.1"/>
    <property type="molecule type" value="Genomic_DNA"/>
</dbReference>
<dbReference type="Proteomes" id="UP000826656">
    <property type="component" value="Unassembled WGS sequence"/>
</dbReference>
<accession>A0ABQ7WEI1</accession>
<evidence type="ECO:0008006" key="3">
    <source>
        <dbReference type="Google" id="ProtNLM"/>
    </source>
</evidence>
<evidence type="ECO:0000313" key="1">
    <source>
        <dbReference type="EMBL" id="KAH0779137.1"/>
    </source>
</evidence>
<protein>
    <recommendedName>
        <fullName evidence="3">Transmembrane protein</fullName>
    </recommendedName>
</protein>
<sequence>MMNARAVDLLRCTVTGFVGKGIGFFGVVIGWADCIEGFGCKNIGLLIVGNGLAKWSGIWAKFDLKFGPIKEQSLVIFGF</sequence>
<proteinExistence type="predicted"/>